<evidence type="ECO:0000313" key="2">
    <source>
        <dbReference type="EMBL" id="CAK9183063.1"/>
    </source>
</evidence>
<dbReference type="AlphaFoldDB" id="A0ABC8UPS6"/>
<evidence type="ECO:0000256" key="1">
    <source>
        <dbReference type="SAM" id="MobiDB-lite"/>
    </source>
</evidence>
<accession>A0ABC8UPS6</accession>
<feature type="compositionally biased region" description="Basic and acidic residues" evidence="1">
    <location>
        <begin position="101"/>
        <end position="111"/>
    </location>
</feature>
<dbReference type="EMBL" id="CAUOFW020008502">
    <property type="protein sequence ID" value="CAK9183063.1"/>
    <property type="molecule type" value="Genomic_DNA"/>
</dbReference>
<dbReference type="Proteomes" id="UP001642360">
    <property type="component" value="Unassembled WGS sequence"/>
</dbReference>
<comment type="caution">
    <text evidence="2">The sequence shown here is derived from an EMBL/GenBank/DDBJ whole genome shotgun (WGS) entry which is preliminary data.</text>
</comment>
<proteinExistence type="predicted"/>
<gene>
    <name evidence="2" type="ORF">ILEXP_LOCUS53296</name>
</gene>
<protein>
    <submittedName>
        <fullName evidence="2">Uncharacterized protein</fullName>
    </submittedName>
</protein>
<feature type="compositionally biased region" description="Basic and acidic residues" evidence="1">
    <location>
        <begin position="9"/>
        <end position="24"/>
    </location>
</feature>
<keyword evidence="3" id="KW-1185">Reference proteome</keyword>
<organism evidence="2 3">
    <name type="scientific">Ilex paraguariensis</name>
    <name type="common">yerba mate</name>
    <dbReference type="NCBI Taxonomy" id="185542"/>
    <lineage>
        <taxon>Eukaryota</taxon>
        <taxon>Viridiplantae</taxon>
        <taxon>Streptophyta</taxon>
        <taxon>Embryophyta</taxon>
        <taxon>Tracheophyta</taxon>
        <taxon>Spermatophyta</taxon>
        <taxon>Magnoliopsida</taxon>
        <taxon>eudicotyledons</taxon>
        <taxon>Gunneridae</taxon>
        <taxon>Pentapetalae</taxon>
        <taxon>asterids</taxon>
        <taxon>campanulids</taxon>
        <taxon>Aquifoliales</taxon>
        <taxon>Aquifoliaceae</taxon>
        <taxon>Ilex</taxon>
    </lineage>
</organism>
<name>A0ABC8UPS6_9AQUA</name>
<evidence type="ECO:0000313" key="3">
    <source>
        <dbReference type="Proteomes" id="UP001642360"/>
    </source>
</evidence>
<feature type="compositionally biased region" description="Low complexity" evidence="1">
    <location>
        <begin position="32"/>
        <end position="42"/>
    </location>
</feature>
<feature type="region of interest" description="Disordered" evidence="1">
    <location>
        <begin position="101"/>
        <end position="124"/>
    </location>
</feature>
<reference evidence="2 3" key="1">
    <citation type="submission" date="2024-02" db="EMBL/GenBank/DDBJ databases">
        <authorList>
            <person name="Vignale AGUSTIN F."/>
            <person name="Sosa J E."/>
            <person name="Modenutti C."/>
        </authorList>
    </citation>
    <scope>NUCLEOTIDE SEQUENCE [LARGE SCALE GENOMIC DNA]</scope>
</reference>
<sequence length="142" mass="15940">MFSLEEMLDSLRQRDENEKPKDLPPDLPSRPRPTARARLPTSKRSLPKNFAIGDAESPESSAVCSSKKEEVKRSRVGSFGAKKFKDPSESPYVMTSEEKECGQKLEEKDDVTSAGANSDSLPRFRKSEVDDNIGYFIKKVKL</sequence>
<feature type="region of interest" description="Disordered" evidence="1">
    <location>
        <begin position="1"/>
        <end position="69"/>
    </location>
</feature>